<accession>A0A6A6H8F4</accession>
<feature type="domain" description="MYND-type" evidence="5">
    <location>
        <begin position="320"/>
        <end position="367"/>
    </location>
</feature>
<protein>
    <recommendedName>
        <fullName evidence="5">MYND-type domain-containing protein</fullName>
    </recommendedName>
</protein>
<dbReference type="EMBL" id="ML991799">
    <property type="protein sequence ID" value="KAF2234376.1"/>
    <property type="molecule type" value="Genomic_DNA"/>
</dbReference>
<sequence length="623" mass="68791">MTLANLSILQTNLINEPYSVAVHLALSQRLKSLRYPDLAAGYAYKALLLIDEVLEDSGEYHEQAFEAAQNFLKSPGDDLADAVAGLTLQDKGSEQPKGISNDRIMALASGPWREIAYRLLVQALIDCGCLRSAMDLCSRGLQTLKDVPNVDSSKLEELAVLMQQKACCHLKEKDGTVDFESLPTSEWPEQSYVRRELYPWNDYEPDRLSEASLQTMNLEMHKVAPKLEVRVTELPVLSPDHNNSDQRGLTRFWRHLSACTYYSSCGFVILTIHGNLSASENTSTIKQLGVFASEDLAPGEIILDETSVLTANNRLNDTLCDACSSDLPELNSITATNTVSCAECDTAIFCSQQCHDLAQATYHAALCNRSVESIAKDVAPTEAASALYTLLLLRTLAMAETQDVHPLDLPEVKYIWGDFTNHPLPPDSASTTTTTTAPSPSSSSPSPPSSSSDPFHHHPRTLPFTFAANILLPLHMLSQLDIDPFAHAARYDVWVFNTLYAKFRGTASARLTGARGRGSVARGPEVGAVHPSWCLANHSCDPNVGWEWGGSVRFVVRGERKRWTRRRRGKDKNKAGIRKGEEILGHYCDVDLPVHDRREWAAGALGGHCLCERCKWESHETDV</sequence>
<organism evidence="6 7">
    <name type="scientific">Viridothelium virens</name>
    <name type="common">Speckled blister lichen</name>
    <name type="synonym">Trypethelium virens</name>
    <dbReference type="NCBI Taxonomy" id="1048519"/>
    <lineage>
        <taxon>Eukaryota</taxon>
        <taxon>Fungi</taxon>
        <taxon>Dikarya</taxon>
        <taxon>Ascomycota</taxon>
        <taxon>Pezizomycotina</taxon>
        <taxon>Dothideomycetes</taxon>
        <taxon>Dothideomycetes incertae sedis</taxon>
        <taxon>Trypetheliales</taxon>
        <taxon>Trypetheliaceae</taxon>
        <taxon>Viridothelium</taxon>
    </lineage>
</organism>
<feature type="compositionally biased region" description="Low complexity" evidence="4">
    <location>
        <begin position="427"/>
        <end position="453"/>
    </location>
</feature>
<dbReference type="AlphaFoldDB" id="A0A6A6H8F4"/>
<feature type="region of interest" description="Disordered" evidence="4">
    <location>
        <begin position="425"/>
        <end position="455"/>
    </location>
</feature>
<evidence type="ECO:0000259" key="5">
    <source>
        <dbReference type="PROSITE" id="PS01360"/>
    </source>
</evidence>
<evidence type="ECO:0000313" key="6">
    <source>
        <dbReference type="EMBL" id="KAF2234376.1"/>
    </source>
</evidence>
<dbReference type="PANTHER" id="PTHR12197:SF273">
    <property type="entry name" value="MYND-TYPE ZINC FINGER PROTEIN SAMB"/>
    <property type="match status" value="1"/>
</dbReference>
<dbReference type="OrthoDB" id="438641at2759"/>
<dbReference type="GO" id="GO:0005634">
    <property type="term" value="C:nucleus"/>
    <property type="evidence" value="ECO:0007669"/>
    <property type="project" value="TreeGrafter"/>
</dbReference>
<gene>
    <name evidence="6" type="ORF">EV356DRAFT_446797</name>
</gene>
<name>A0A6A6H8F4_VIRVR</name>
<evidence type="ECO:0000256" key="1">
    <source>
        <dbReference type="ARBA" id="ARBA00022723"/>
    </source>
</evidence>
<dbReference type="InterPro" id="IPR002893">
    <property type="entry name" value="Znf_MYND"/>
</dbReference>
<dbReference type="Proteomes" id="UP000800092">
    <property type="component" value="Unassembled WGS sequence"/>
</dbReference>
<dbReference type="Gene3D" id="2.170.270.10">
    <property type="entry name" value="SET domain"/>
    <property type="match status" value="2"/>
</dbReference>
<dbReference type="InterPro" id="IPR046341">
    <property type="entry name" value="SET_dom_sf"/>
</dbReference>
<dbReference type="SUPFAM" id="SSF82199">
    <property type="entry name" value="SET domain"/>
    <property type="match status" value="1"/>
</dbReference>
<dbReference type="InterPro" id="IPR050869">
    <property type="entry name" value="H3K4_H4K5_MeTrfase"/>
</dbReference>
<evidence type="ECO:0000256" key="3">
    <source>
        <dbReference type="ARBA" id="ARBA00022833"/>
    </source>
</evidence>
<keyword evidence="2" id="KW-0863">Zinc-finger</keyword>
<keyword evidence="7" id="KW-1185">Reference proteome</keyword>
<keyword evidence="1" id="KW-0479">Metal-binding</keyword>
<evidence type="ECO:0000256" key="2">
    <source>
        <dbReference type="ARBA" id="ARBA00022771"/>
    </source>
</evidence>
<keyword evidence="3" id="KW-0862">Zinc</keyword>
<dbReference type="GO" id="GO:0008270">
    <property type="term" value="F:zinc ion binding"/>
    <property type="evidence" value="ECO:0007669"/>
    <property type="project" value="UniProtKB-KW"/>
</dbReference>
<evidence type="ECO:0000313" key="7">
    <source>
        <dbReference type="Proteomes" id="UP000800092"/>
    </source>
</evidence>
<reference evidence="6" key="1">
    <citation type="journal article" date="2020" name="Stud. Mycol.">
        <title>101 Dothideomycetes genomes: a test case for predicting lifestyles and emergence of pathogens.</title>
        <authorList>
            <person name="Haridas S."/>
            <person name="Albert R."/>
            <person name="Binder M."/>
            <person name="Bloem J."/>
            <person name="Labutti K."/>
            <person name="Salamov A."/>
            <person name="Andreopoulos B."/>
            <person name="Baker S."/>
            <person name="Barry K."/>
            <person name="Bills G."/>
            <person name="Bluhm B."/>
            <person name="Cannon C."/>
            <person name="Castanera R."/>
            <person name="Culley D."/>
            <person name="Daum C."/>
            <person name="Ezra D."/>
            <person name="Gonzalez J."/>
            <person name="Henrissat B."/>
            <person name="Kuo A."/>
            <person name="Liang C."/>
            <person name="Lipzen A."/>
            <person name="Lutzoni F."/>
            <person name="Magnuson J."/>
            <person name="Mondo S."/>
            <person name="Nolan M."/>
            <person name="Ohm R."/>
            <person name="Pangilinan J."/>
            <person name="Park H.-J."/>
            <person name="Ramirez L."/>
            <person name="Alfaro M."/>
            <person name="Sun H."/>
            <person name="Tritt A."/>
            <person name="Yoshinaga Y."/>
            <person name="Zwiers L.-H."/>
            <person name="Turgeon B."/>
            <person name="Goodwin S."/>
            <person name="Spatafora J."/>
            <person name="Crous P."/>
            <person name="Grigoriev I."/>
        </authorList>
    </citation>
    <scope>NUCLEOTIDE SEQUENCE</scope>
    <source>
        <strain evidence="6">Tuck. ex Michener</strain>
    </source>
</reference>
<dbReference type="Gene3D" id="1.10.220.160">
    <property type="match status" value="1"/>
</dbReference>
<dbReference type="Gene3D" id="6.10.140.2220">
    <property type="match status" value="1"/>
</dbReference>
<dbReference type="PROSITE" id="PS01360">
    <property type="entry name" value="ZF_MYND_1"/>
    <property type="match status" value="1"/>
</dbReference>
<proteinExistence type="predicted"/>
<evidence type="ECO:0000256" key="4">
    <source>
        <dbReference type="SAM" id="MobiDB-lite"/>
    </source>
</evidence>
<dbReference type="PANTHER" id="PTHR12197">
    <property type="entry name" value="HISTONE-LYSINE N-METHYLTRANSFERASE SMYD"/>
    <property type="match status" value="1"/>
</dbReference>